<feature type="transmembrane region" description="Helical" evidence="1">
    <location>
        <begin position="6"/>
        <end position="25"/>
    </location>
</feature>
<dbReference type="EMBL" id="JAFBEE010000005">
    <property type="protein sequence ID" value="MBM7614539.1"/>
    <property type="molecule type" value="Genomic_DNA"/>
</dbReference>
<dbReference type="Proteomes" id="UP001314796">
    <property type="component" value="Unassembled WGS sequence"/>
</dbReference>
<protein>
    <submittedName>
        <fullName evidence="2">Uncharacterized protein</fullName>
    </submittedName>
</protein>
<organism evidence="2 3">
    <name type="scientific">Alkaliphilus hydrothermalis</name>
    <dbReference type="NCBI Taxonomy" id="1482730"/>
    <lineage>
        <taxon>Bacteria</taxon>
        <taxon>Bacillati</taxon>
        <taxon>Bacillota</taxon>
        <taxon>Clostridia</taxon>
        <taxon>Peptostreptococcales</taxon>
        <taxon>Natronincolaceae</taxon>
        <taxon>Alkaliphilus</taxon>
    </lineage>
</organism>
<reference evidence="2 3" key="1">
    <citation type="submission" date="2021-01" db="EMBL/GenBank/DDBJ databases">
        <title>Genomic Encyclopedia of Type Strains, Phase IV (KMG-IV): sequencing the most valuable type-strain genomes for metagenomic binning, comparative biology and taxonomic classification.</title>
        <authorList>
            <person name="Goeker M."/>
        </authorList>
    </citation>
    <scope>NUCLEOTIDE SEQUENCE [LARGE SCALE GENOMIC DNA]</scope>
    <source>
        <strain evidence="2 3">DSM 25890</strain>
    </source>
</reference>
<evidence type="ECO:0000256" key="1">
    <source>
        <dbReference type="SAM" id="Phobius"/>
    </source>
</evidence>
<accession>A0ABS2NNQ4</accession>
<name>A0ABS2NNQ4_9FIRM</name>
<proteinExistence type="predicted"/>
<sequence length="125" mass="14199">MSNYLVKPLITLLLVCFIGYFLVVIKEKFYLKNHIILIDHEVEPDLLENIDIKHFMLGATEIMAGDEVKIKMDNLASVRGTVLGIIKQENSIALLTNTKGVTNLKVSSIRKLKVISRYGKFFAKF</sequence>
<comment type="caution">
    <text evidence="2">The sequence shown here is derived from an EMBL/GenBank/DDBJ whole genome shotgun (WGS) entry which is preliminary data.</text>
</comment>
<keyword evidence="1" id="KW-0472">Membrane</keyword>
<gene>
    <name evidence="2" type="ORF">JOC73_001051</name>
</gene>
<evidence type="ECO:0000313" key="3">
    <source>
        <dbReference type="Proteomes" id="UP001314796"/>
    </source>
</evidence>
<evidence type="ECO:0000313" key="2">
    <source>
        <dbReference type="EMBL" id="MBM7614539.1"/>
    </source>
</evidence>
<keyword evidence="1" id="KW-0812">Transmembrane</keyword>
<keyword evidence="3" id="KW-1185">Reference proteome</keyword>
<keyword evidence="1" id="KW-1133">Transmembrane helix</keyword>